<protein>
    <submittedName>
        <fullName evidence="10">Type II CRISPR-associated endonuclease Cas1</fullName>
    </submittedName>
</protein>
<evidence type="ECO:0000256" key="4">
    <source>
        <dbReference type="ARBA" id="ARBA00022801"/>
    </source>
</evidence>
<evidence type="ECO:0000256" key="9">
    <source>
        <dbReference type="ARBA" id="ARBA00038592"/>
    </source>
</evidence>
<dbReference type="Gene3D" id="1.20.120.920">
    <property type="entry name" value="CRISPR-associated endonuclease Cas1, C-terminal domain"/>
    <property type="match status" value="1"/>
</dbReference>
<organism evidence="10 11">
    <name type="scientific">Malacoplasma iowae 695</name>
    <dbReference type="NCBI Taxonomy" id="1048830"/>
    <lineage>
        <taxon>Bacteria</taxon>
        <taxon>Bacillati</taxon>
        <taxon>Mycoplasmatota</taxon>
        <taxon>Mycoplasmoidales</taxon>
        <taxon>Mycoplasmoidaceae</taxon>
        <taxon>Malacoplasma</taxon>
    </lineage>
</organism>
<evidence type="ECO:0000313" key="11">
    <source>
        <dbReference type="Proteomes" id="UP000464283"/>
    </source>
</evidence>
<evidence type="ECO:0000256" key="6">
    <source>
        <dbReference type="ARBA" id="ARBA00023118"/>
    </source>
</evidence>
<keyword evidence="2" id="KW-0479">Metal-binding</keyword>
<dbReference type="Pfam" id="PF01867">
    <property type="entry name" value="Cas_Cas1"/>
    <property type="match status" value="1"/>
</dbReference>
<evidence type="ECO:0000256" key="7">
    <source>
        <dbReference type="ARBA" id="ARBA00023125"/>
    </source>
</evidence>
<dbReference type="PANTHER" id="PTHR34353:SF2">
    <property type="entry name" value="CRISPR-ASSOCIATED ENDONUCLEASE CAS1 1"/>
    <property type="match status" value="1"/>
</dbReference>
<dbReference type="GO" id="GO:0016787">
    <property type="term" value="F:hydrolase activity"/>
    <property type="evidence" value="ECO:0007669"/>
    <property type="project" value="UniProtKB-KW"/>
</dbReference>
<evidence type="ECO:0000256" key="5">
    <source>
        <dbReference type="ARBA" id="ARBA00022842"/>
    </source>
</evidence>
<accession>A0A6P1LDK9</accession>
<dbReference type="GO" id="GO:0046872">
    <property type="term" value="F:metal ion binding"/>
    <property type="evidence" value="ECO:0007669"/>
    <property type="project" value="UniProtKB-KW"/>
</dbReference>
<dbReference type="InterPro" id="IPR050646">
    <property type="entry name" value="Cas1"/>
</dbReference>
<dbReference type="GO" id="GO:0004520">
    <property type="term" value="F:DNA endonuclease activity"/>
    <property type="evidence" value="ECO:0007669"/>
    <property type="project" value="InterPro"/>
</dbReference>
<reference evidence="11" key="1">
    <citation type="submission" date="2018-11" db="EMBL/GenBank/DDBJ databases">
        <title>The first complete genome sequence of Mycoplasma iowae strain 695.</title>
        <authorList>
            <person name="Ghanem M."/>
            <person name="El-Gazzar M."/>
        </authorList>
    </citation>
    <scope>NUCLEOTIDE SEQUENCE [LARGE SCALE GENOMIC DNA]</scope>
    <source>
        <strain evidence="11">695</strain>
    </source>
</reference>
<dbReference type="InterPro" id="IPR002729">
    <property type="entry name" value="CRISPR-assoc_Cas1"/>
</dbReference>
<evidence type="ECO:0000256" key="3">
    <source>
        <dbReference type="ARBA" id="ARBA00022759"/>
    </source>
</evidence>
<dbReference type="GO" id="GO:0043571">
    <property type="term" value="P:maintenance of CRISPR repeat elements"/>
    <property type="evidence" value="ECO:0007669"/>
    <property type="project" value="InterPro"/>
</dbReference>
<dbReference type="NCBIfam" id="TIGR03639">
    <property type="entry name" value="cas1_NMENI"/>
    <property type="match status" value="1"/>
</dbReference>
<dbReference type="GO" id="GO:0003677">
    <property type="term" value="F:DNA binding"/>
    <property type="evidence" value="ECO:0007669"/>
    <property type="project" value="UniProtKB-KW"/>
</dbReference>
<dbReference type="AlphaFoldDB" id="A0A6P1LDK9"/>
<dbReference type="InterPro" id="IPR019855">
    <property type="entry name" value="CRISPR-assoc_Cas1_NMENI"/>
</dbReference>
<keyword evidence="1" id="KW-0540">Nuclease</keyword>
<name>A0A6P1LDK9_MALIO</name>
<sequence length="203" mass="24471">MFESQLNWNHKFKSNLWTNIIKQKIYNQFYFVKNILKNELRSNIILEFMNQVQEYDITNREGHASKVYWNTLFGLDFTRDQNNYINSLLNYGYTILNGYISRSIIKKGLDPRISLFHKSYHNHFALSSDLIEPFRIIVDIEVYKIWKTNENNLMKHKENILNLFNKKIMINNKLQYVNNAIDIFIDSVVNQGNFPIFDFFYEL</sequence>
<dbReference type="InterPro" id="IPR042206">
    <property type="entry name" value="CRISPR-assoc_Cas1_C"/>
</dbReference>
<dbReference type="GO" id="GO:0051607">
    <property type="term" value="P:defense response to virus"/>
    <property type="evidence" value="ECO:0007669"/>
    <property type="project" value="UniProtKB-KW"/>
</dbReference>
<dbReference type="EMBL" id="CP033512">
    <property type="protein sequence ID" value="QHG89498.2"/>
    <property type="molecule type" value="Genomic_DNA"/>
</dbReference>
<keyword evidence="3 10" id="KW-0255">Endonuclease</keyword>
<evidence type="ECO:0000256" key="2">
    <source>
        <dbReference type="ARBA" id="ARBA00022723"/>
    </source>
</evidence>
<evidence type="ECO:0000256" key="1">
    <source>
        <dbReference type="ARBA" id="ARBA00022722"/>
    </source>
</evidence>
<dbReference type="PANTHER" id="PTHR34353">
    <property type="entry name" value="CRISPR-ASSOCIATED ENDONUCLEASE CAS1 1"/>
    <property type="match status" value="1"/>
</dbReference>
<keyword evidence="7" id="KW-0238">DNA-binding</keyword>
<comment type="subunit">
    <text evidence="9">Homodimer, forms a heterotetramer with a Cas2 homodimer.</text>
</comment>
<keyword evidence="8" id="KW-0464">Manganese</keyword>
<keyword evidence="6" id="KW-0051">Antiviral defense</keyword>
<dbReference type="Proteomes" id="UP000464283">
    <property type="component" value="Chromosome"/>
</dbReference>
<dbReference type="KEGG" id="miw:EER00_01115"/>
<keyword evidence="4" id="KW-0378">Hydrolase</keyword>
<evidence type="ECO:0000256" key="8">
    <source>
        <dbReference type="ARBA" id="ARBA00023211"/>
    </source>
</evidence>
<evidence type="ECO:0000313" key="10">
    <source>
        <dbReference type="EMBL" id="QHG89498.2"/>
    </source>
</evidence>
<proteinExistence type="predicted"/>
<gene>
    <name evidence="10" type="primary">cas1</name>
    <name evidence="10" type="ORF">EER00_01115</name>
</gene>
<keyword evidence="5" id="KW-0460">Magnesium</keyword>